<reference evidence="1" key="1">
    <citation type="journal article" date="2020" name="Mol. Plant Microbe Interact.">
        <title>Genome Sequence of the Biocontrol Agent Coniothyrium minitans strain Conio (IMI 134523).</title>
        <authorList>
            <person name="Patel D."/>
            <person name="Shittu T.A."/>
            <person name="Baroncelli R."/>
            <person name="Muthumeenakshi S."/>
            <person name="Osborne T.H."/>
            <person name="Janganan T.K."/>
            <person name="Sreenivasaprasad S."/>
        </authorList>
    </citation>
    <scope>NUCLEOTIDE SEQUENCE</scope>
    <source>
        <strain evidence="1">Conio</strain>
    </source>
</reference>
<dbReference type="EMBL" id="WJXW01000005">
    <property type="protein sequence ID" value="KAF9735781.1"/>
    <property type="molecule type" value="Genomic_DNA"/>
</dbReference>
<organism evidence="1 2">
    <name type="scientific">Paraphaeosphaeria minitans</name>
    <dbReference type="NCBI Taxonomy" id="565426"/>
    <lineage>
        <taxon>Eukaryota</taxon>
        <taxon>Fungi</taxon>
        <taxon>Dikarya</taxon>
        <taxon>Ascomycota</taxon>
        <taxon>Pezizomycotina</taxon>
        <taxon>Dothideomycetes</taxon>
        <taxon>Pleosporomycetidae</taxon>
        <taxon>Pleosporales</taxon>
        <taxon>Massarineae</taxon>
        <taxon>Didymosphaeriaceae</taxon>
        <taxon>Paraphaeosphaeria</taxon>
    </lineage>
</organism>
<name>A0A9P6GIH4_9PLEO</name>
<gene>
    <name evidence="1" type="ORF">PMIN01_05696</name>
</gene>
<proteinExistence type="predicted"/>
<dbReference type="OrthoDB" id="2417308at2759"/>
<dbReference type="Proteomes" id="UP000756921">
    <property type="component" value="Unassembled WGS sequence"/>
</dbReference>
<dbReference type="AlphaFoldDB" id="A0A9P6GIH4"/>
<sequence>MFDSDIKKVQSASAVTVQDGTVDSYNAAGTEEVKKLATANIDDEILRRYGHEAVLERQFSWLSTLGLGFSITNSWVGYLSCFGQNLKYGGPNSVIFGLI</sequence>
<protein>
    <submittedName>
        <fullName evidence="1">Uncharacterized protein</fullName>
    </submittedName>
</protein>
<evidence type="ECO:0000313" key="1">
    <source>
        <dbReference type="EMBL" id="KAF9735781.1"/>
    </source>
</evidence>
<accession>A0A9P6GIH4</accession>
<evidence type="ECO:0000313" key="2">
    <source>
        <dbReference type="Proteomes" id="UP000756921"/>
    </source>
</evidence>
<keyword evidence="2" id="KW-1185">Reference proteome</keyword>
<comment type="caution">
    <text evidence="1">The sequence shown here is derived from an EMBL/GenBank/DDBJ whole genome shotgun (WGS) entry which is preliminary data.</text>
</comment>